<evidence type="ECO:0000256" key="3">
    <source>
        <dbReference type="ARBA" id="ARBA00022989"/>
    </source>
</evidence>
<keyword evidence="4 6" id="KW-0472">Membrane</keyword>
<dbReference type="PANTHER" id="PTHR37422:SF13">
    <property type="entry name" value="LIPOPOLYSACCHARIDE BIOSYNTHESIS PROTEIN PA4999-RELATED"/>
    <property type="match status" value="1"/>
</dbReference>
<accession>A0A7W7Y8I5</accession>
<feature type="transmembrane region" description="Helical" evidence="6">
    <location>
        <begin position="89"/>
        <end position="108"/>
    </location>
</feature>
<feature type="transmembrane region" description="Helical" evidence="6">
    <location>
        <begin position="115"/>
        <end position="137"/>
    </location>
</feature>
<reference evidence="8 9" key="1">
    <citation type="submission" date="2020-08" db="EMBL/GenBank/DDBJ databases">
        <title>Genomic Encyclopedia of Type Strains, Phase IV (KMG-IV): sequencing the most valuable type-strain genomes for metagenomic binning, comparative biology and taxonomic classification.</title>
        <authorList>
            <person name="Goeker M."/>
        </authorList>
    </citation>
    <scope>NUCLEOTIDE SEQUENCE [LARGE SCALE GENOMIC DNA]</scope>
    <source>
        <strain evidence="8 9">DSM 12252</strain>
    </source>
</reference>
<feature type="transmembrane region" description="Helical" evidence="6">
    <location>
        <begin position="316"/>
        <end position="335"/>
    </location>
</feature>
<evidence type="ECO:0000256" key="4">
    <source>
        <dbReference type="ARBA" id="ARBA00023136"/>
    </source>
</evidence>
<evidence type="ECO:0000313" key="9">
    <source>
        <dbReference type="Proteomes" id="UP000590740"/>
    </source>
</evidence>
<keyword evidence="9" id="KW-1185">Reference proteome</keyword>
<feature type="transmembrane region" description="Helical" evidence="6">
    <location>
        <begin position="501"/>
        <end position="522"/>
    </location>
</feature>
<organism evidence="8 9">
    <name type="scientific">Prosthecobacter vanneervenii</name>
    <dbReference type="NCBI Taxonomy" id="48466"/>
    <lineage>
        <taxon>Bacteria</taxon>
        <taxon>Pseudomonadati</taxon>
        <taxon>Verrucomicrobiota</taxon>
        <taxon>Verrucomicrobiia</taxon>
        <taxon>Verrucomicrobiales</taxon>
        <taxon>Verrucomicrobiaceae</taxon>
        <taxon>Prosthecobacter</taxon>
    </lineage>
</organism>
<protein>
    <submittedName>
        <fullName evidence="8">Tetratricopeptide (TPR) repeat protein</fullName>
    </submittedName>
</protein>
<name>A0A7W7Y8I5_9BACT</name>
<feature type="transmembrane region" description="Helical" evidence="6">
    <location>
        <begin position="292"/>
        <end position="309"/>
    </location>
</feature>
<dbReference type="Gene3D" id="1.25.40.10">
    <property type="entry name" value="Tetratricopeptide repeat domain"/>
    <property type="match status" value="2"/>
</dbReference>
<dbReference type="InterPro" id="IPR007016">
    <property type="entry name" value="O-antigen_ligase-rel_domated"/>
</dbReference>
<dbReference type="Pfam" id="PF04932">
    <property type="entry name" value="Wzy_C"/>
    <property type="match status" value="1"/>
</dbReference>
<dbReference type="InterPro" id="IPR011990">
    <property type="entry name" value="TPR-like_helical_dom_sf"/>
</dbReference>
<comment type="subcellular location">
    <subcellularLocation>
        <location evidence="1">Membrane</location>
        <topology evidence="1">Multi-pass membrane protein</topology>
    </subcellularLocation>
</comment>
<comment type="caution">
    <text evidence="8">The sequence shown here is derived from an EMBL/GenBank/DDBJ whole genome shotgun (WGS) entry which is preliminary data.</text>
</comment>
<evidence type="ECO:0000259" key="7">
    <source>
        <dbReference type="Pfam" id="PF04932"/>
    </source>
</evidence>
<dbReference type="InterPro" id="IPR051533">
    <property type="entry name" value="WaaL-like"/>
</dbReference>
<feature type="transmembrane region" description="Helical" evidence="6">
    <location>
        <begin position="471"/>
        <end position="489"/>
    </location>
</feature>
<dbReference type="RefSeq" id="WP_184338305.1">
    <property type="nucleotide sequence ID" value="NZ_JACHIG010000001.1"/>
</dbReference>
<dbReference type="Proteomes" id="UP000590740">
    <property type="component" value="Unassembled WGS sequence"/>
</dbReference>
<sequence length="859" mass="94906">MKEATDPPAEAVKRHPVLVGEDAPGPAGSPLLVADETMPEPVAANETDAEEDSASSSDRSYEVEGPAWKGYVFASVPILACLAGGGKEAWAKGLITLMAAVVMILFAPKRRLPSLALAGLLCALLAPLLVFLPQSWFPVDAWRATMVQDWGMQLSKTLTPQAGVALEAWFLFAACCLWLGWCLTRGFSEVQRRAMMLTLTFGGAGLCLMSIVDGMGWLPVPWWPRNVQEWGEPFGPFANRNHTSTLAAMTCVLCAASAYDAHKRKSLLWMPALLGMVPPTACLYVNSSRAGLVLVFLGLTTWLGTIAMRRGFFQKMAVSTSLVFIIAALLVMSGGNLSKRLSTRGLEDFTSDHGRGSVYAESLRMTLHSPWIGVGMGNFDAVFPQYAHLPATRFRYLHPESDMLWLLTEGGLLTLLPGALLVFWIAISTGPWFGKKKKRKSGMQDRRLRNAAAIVFGLGAVHGMGDVPNHGYAFALVMALLAGIAIRPRRLQEAAGPVERTAFRVCGVLLLPLGAAWMAVALGHPFLPGKSAAEALRNRAIKLADSGSPAGALPLMDQAIEKAPMDFRYYYERACLRLKLGQPKEKALEDFSRSRALEPLYAMLCYTEGVFWLGYDPQLAVVGWREFLNRAPDMGPGEFGYYRQMLGYSYHYPVLRGPLWSLATKSDLKFEFLRTVQDKAEFQSCLQSLLNEHAPGEKGAQQGLKLLNPVQRENLFTLWYQLGDQKALISALESNAAWRDDGWRILAEHYARNAEFQRACQTTLPYLTPVPRASSNANMDIPSLERALVYDPTDIRRATDLFQAQKAHGDTDGAIRTLKRVVPQPNAPLYLRQELGALYVTKQDYRRAWENLREAMQKR</sequence>
<evidence type="ECO:0000256" key="6">
    <source>
        <dbReference type="SAM" id="Phobius"/>
    </source>
</evidence>
<dbReference type="AlphaFoldDB" id="A0A7W7Y8I5"/>
<evidence type="ECO:0000313" key="8">
    <source>
        <dbReference type="EMBL" id="MBB5031377.1"/>
    </source>
</evidence>
<evidence type="ECO:0000256" key="1">
    <source>
        <dbReference type="ARBA" id="ARBA00004141"/>
    </source>
</evidence>
<evidence type="ECO:0000256" key="5">
    <source>
        <dbReference type="SAM" id="MobiDB-lite"/>
    </source>
</evidence>
<proteinExistence type="predicted"/>
<feature type="transmembrane region" description="Helical" evidence="6">
    <location>
        <begin position="195"/>
        <end position="220"/>
    </location>
</feature>
<dbReference type="GO" id="GO:0016020">
    <property type="term" value="C:membrane"/>
    <property type="evidence" value="ECO:0007669"/>
    <property type="project" value="UniProtKB-SubCell"/>
</dbReference>
<feature type="transmembrane region" description="Helical" evidence="6">
    <location>
        <begin position="448"/>
        <end position="465"/>
    </location>
</feature>
<dbReference type="SUPFAM" id="SSF48452">
    <property type="entry name" value="TPR-like"/>
    <property type="match status" value="1"/>
</dbReference>
<feature type="transmembrane region" description="Helical" evidence="6">
    <location>
        <begin position="266"/>
        <end position="286"/>
    </location>
</feature>
<feature type="region of interest" description="Disordered" evidence="5">
    <location>
        <begin position="1"/>
        <end position="61"/>
    </location>
</feature>
<feature type="transmembrane region" description="Helical" evidence="6">
    <location>
        <begin position="162"/>
        <end position="183"/>
    </location>
</feature>
<gene>
    <name evidence="8" type="ORF">HNQ65_000931</name>
</gene>
<feature type="domain" description="O-antigen ligase-related" evidence="7">
    <location>
        <begin position="276"/>
        <end position="416"/>
    </location>
</feature>
<feature type="transmembrane region" description="Helical" evidence="6">
    <location>
        <begin position="403"/>
        <end position="427"/>
    </location>
</feature>
<evidence type="ECO:0000256" key="2">
    <source>
        <dbReference type="ARBA" id="ARBA00022692"/>
    </source>
</evidence>
<dbReference type="PANTHER" id="PTHR37422">
    <property type="entry name" value="TEICHURONIC ACID BIOSYNTHESIS PROTEIN TUAE"/>
    <property type="match status" value="1"/>
</dbReference>
<keyword evidence="2 6" id="KW-0812">Transmembrane</keyword>
<keyword evidence="3 6" id="KW-1133">Transmembrane helix</keyword>
<dbReference type="EMBL" id="JACHIG010000001">
    <property type="protein sequence ID" value="MBB5031377.1"/>
    <property type="molecule type" value="Genomic_DNA"/>
</dbReference>